<organism evidence="1 2">
    <name type="scientific">Rhynchospora breviuscula</name>
    <dbReference type="NCBI Taxonomy" id="2022672"/>
    <lineage>
        <taxon>Eukaryota</taxon>
        <taxon>Viridiplantae</taxon>
        <taxon>Streptophyta</taxon>
        <taxon>Embryophyta</taxon>
        <taxon>Tracheophyta</taxon>
        <taxon>Spermatophyta</taxon>
        <taxon>Magnoliopsida</taxon>
        <taxon>Liliopsida</taxon>
        <taxon>Poales</taxon>
        <taxon>Cyperaceae</taxon>
        <taxon>Cyperoideae</taxon>
        <taxon>Rhynchosporeae</taxon>
        <taxon>Rhynchospora</taxon>
    </lineage>
</organism>
<accession>A0A9P9Z9M2</accession>
<dbReference type="OrthoDB" id="1562at2759"/>
<dbReference type="PANTHER" id="PTHR36891:SF1">
    <property type="entry name" value="OS01G0127400 PROTEIN"/>
    <property type="match status" value="1"/>
</dbReference>
<dbReference type="PANTHER" id="PTHR36891">
    <property type="entry name" value="OS01G0127400 PROTEIN"/>
    <property type="match status" value="1"/>
</dbReference>
<gene>
    <name evidence="1" type="ORF">LUZ63_016282</name>
</gene>
<name>A0A9P9Z9M2_9POAL</name>
<dbReference type="EMBL" id="JAMQYH010000005">
    <property type="protein sequence ID" value="KAJ1684892.1"/>
    <property type="molecule type" value="Genomic_DNA"/>
</dbReference>
<sequence>MALSYSYSYSYSYGRPPPPSNSISRRVYPLPLRLRLRLRRSSFHAQYNKYNPKFRRPYTTVLIVPTGVGASIGGFAGDALPVARALATVADCVISHPNVLNAAMLYWPMPNVLYVEGFALDRFAQGLWALQPVHQNKVGLVLDAGIEEDLRLRHLQVADAARASLGLPIIEYIVTDSPLKIETWFHPKCGNSTGRVKNIDSLLRAVNSLVNHTDVNAIAVVARFPDDDSEDFDSYRQGKGVDLLAGVEAIISHSIVEEFKIPAAHAPANLPFPPSALLSPKSAAEEIGYTFLPCVLAGLSNAPQYVTQPRAFVNGSVVADDVDSVVLPADACGGDATLAFSKSKRPNKPLIITVEENKTVLDDTPNKLGIKTMKVNNYWEAIGVIAAHKAGIDPKSLRKDAIDNLQNPSQLYNPIRDSSTNGKGHYHKVCV</sequence>
<keyword evidence="2" id="KW-1185">Reference proteome</keyword>
<reference evidence="1" key="1">
    <citation type="journal article" date="2022" name="Cell">
        <title>Repeat-based holocentromeres influence genome architecture and karyotype evolution.</title>
        <authorList>
            <person name="Hofstatter P.G."/>
            <person name="Thangavel G."/>
            <person name="Lux T."/>
            <person name="Neumann P."/>
            <person name="Vondrak T."/>
            <person name="Novak P."/>
            <person name="Zhang M."/>
            <person name="Costa L."/>
            <person name="Castellani M."/>
            <person name="Scott A."/>
            <person name="Toegelov H."/>
            <person name="Fuchs J."/>
            <person name="Mata-Sucre Y."/>
            <person name="Dias Y."/>
            <person name="Vanzela A.L.L."/>
            <person name="Huettel B."/>
            <person name="Almeida C.C.S."/>
            <person name="Simkova H."/>
            <person name="Souza G."/>
            <person name="Pedrosa-Harand A."/>
            <person name="Macas J."/>
            <person name="Mayer K.F.X."/>
            <person name="Houben A."/>
            <person name="Marques A."/>
        </authorList>
    </citation>
    <scope>NUCLEOTIDE SEQUENCE</scope>
    <source>
        <strain evidence="1">RhyBre1mFocal</strain>
    </source>
</reference>
<dbReference type="Proteomes" id="UP001151287">
    <property type="component" value="Unassembled WGS sequence"/>
</dbReference>
<protein>
    <submittedName>
        <fullName evidence="1">Uncharacterized protein</fullName>
    </submittedName>
</protein>
<dbReference type="InterPro" id="IPR021763">
    <property type="entry name" value="DUF3326"/>
</dbReference>
<dbReference type="Pfam" id="PF11805">
    <property type="entry name" value="DUF3326"/>
    <property type="match status" value="1"/>
</dbReference>
<evidence type="ECO:0000313" key="1">
    <source>
        <dbReference type="EMBL" id="KAJ1684892.1"/>
    </source>
</evidence>
<dbReference type="AlphaFoldDB" id="A0A9P9Z9M2"/>
<comment type="caution">
    <text evidence="1">The sequence shown here is derived from an EMBL/GenBank/DDBJ whole genome shotgun (WGS) entry which is preliminary data.</text>
</comment>
<evidence type="ECO:0000313" key="2">
    <source>
        <dbReference type="Proteomes" id="UP001151287"/>
    </source>
</evidence>
<proteinExistence type="predicted"/>